<dbReference type="PROSITE" id="PS50893">
    <property type="entry name" value="ABC_TRANSPORTER_2"/>
    <property type="match status" value="1"/>
</dbReference>
<dbReference type="CDD" id="cd03230">
    <property type="entry name" value="ABC_DR_subfamily_A"/>
    <property type="match status" value="1"/>
</dbReference>
<reference evidence="6" key="1">
    <citation type="submission" date="2017-05" db="EMBL/GenBank/DDBJ databases">
        <authorList>
            <person name="Ray J."/>
            <person name="Price M."/>
            <person name="Deutschbauer A."/>
        </authorList>
    </citation>
    <scope>NUCLEOTIDE SEQUENCE [LARGE SCALE GENOMIC DNA]</scope>
    <source>
        <strain evidence="6">DSM 19842</strain>
    </source>
</reference>
<protein>
    <submittedName>
        <fullName evidence="5">ABC transporter ATP-binding protein</fullName>
    </submittedName>
</protein>
<dbReference type="GO" id="GO:0016887">
    <property type="term" value="F:ATP hydrolysis activity"/>
    <property type="evidence" value="ECO:0007669"/>
    <property type="project" value="InterPro"/>
</dbReference>
<accession>A0A1X9YWH5</accession>
<dbReference type="GO" id="GO:0005524">
    <property type="term" value="F:ATP binding"/>
    <property type="evidence" value="ECO:0007669"/>
    <property type="project" value="UniProtKB-KW"/>
</dbReference>
<keyword evidence="1" id="KW-0813">Transport</keyword>
<dbReference type="OrthoDB" id="9808363at2"/>
<evidence type="ECO:0000256" key="1">
    <source>
        <dbReference type="ARBA" id="ARBA00022448"/>
    </source>
</evidence>
<dbReference type="Pfam" id="PF00005">
    <property type="entry name" value="ABC_tran"/>
    <property type="match status" value="1"/>
</dbReference>
<evidence type="ECO:0000313" key="5">
    <source>
        <dbReference type="EMBL" id="ARS37255.1"/>
    </source>
</evidence>
<dbReference type="SUPFAM" id="SSF52540">
    <property type="entry name" value="P-loop containing nucleoside triphosphate hydrolases"/>
    <property type="match status" value="1"/>
</dbReference>
<organism evidence="5 6">
    <name type="scientific">Pontibacter actiniarum</name>
    <dbReference type="NCBI Taxonomy" id="323450"/>
    <lineage>
        <taxon>Bacteria</taxon>
        <taxon>Pseudomonadati</taxon>
        <taxon>Bacteroidota</taxon>
        <taxon>Cytophagia</taxon>
        <taxon>Cytophagales</taxon>
        <taxon>Hymenobacteraceae</taxon>
        <taxon>Pontibacter</taxon>
    </lineage>
</organism>
<dbReference type="Proteomes" id="UP000266292">
    <property type="component" value="Chromosome"/>
</dbReference>
<gene>
    <name evidence="5" type="ORF">CA264_18505</name>
</gene>
<evidence type="ECO:0000256" key="2">
    <source>
        <dbReference type="ARBA" id="ARBA00022741"/>
    </source>
</evidence>
<feature type="domain" description="ABC transporter" evidence="4">
    <location>
        <begin position="2"/>
        <end position="227"/>
    </location>
</feature>
<dbReference type="InterPro" id="IPR003439">
    <property type="entry name" value="ABC_transporter-like_ATP-bd"/>
</dbReference>
<keyword evidence="2" id="KW-0547">Nucleotide-binding</keyword>
<evidence type="ECO:0000256" key="3">
    <source>
        <dbReference type="ARBA" id="ARBA00022840"/>
    </source>
</evidence>
<dbReference type="Gene3D" id="3.40.50.300">
    <property type="entry name" value="P-loop containing nucleotide triphosphate hydrolases"/>
    <property type="match status" value="1"/>
</dbReference>
<dbReference type="RefSeq" id="WP_025608891.1">
    <property type="nucleotide sequence ID" value="NZ_CP021235.1"/>
</dbReference>
<dbReference type="KEGG" id="pact:CA264_18505"/>
<dbReference type="InterPro" id="IPR051782">
    <property type="entry name" value="ABC_Transporter_VariousFunc"/>
</dbReference>
<dbReference type="STRING" id="709015.GCA_000472485_03731"/>
<evidence type="ECO:0000313" key="6">
    <source>
        <dbReference type="Proteomes" id="UP000266292"/>
    </source>
</evidence>
<dbReference type="InterPro" id="IPR003593">
    <property type="entry name" value="AAA+_ATPase"/>
</dbReference>
<dbReference type="SMART" id="SM00382">
    <property type="entry name" value="AAA"/>
    <property type="match status" value="1"/>
</dbReference>
<dbReference type="PANTHER" id="PTHR42939:SF1">
    <property type="entry name" value="ABC TRANSPORTER ATP-BINDING PROTEIN ALBC-RELATED"/>
    <property type="match status" value="1"/>
</dbReference>
<keyword evidence="6" id="KW-1185">Reference proteome</keyword>
<keyword evidence="3 5" id="KW-0067">ATP-binding</keyword>
<dbReference type="PANTHER" id="PTHR42939">
    <property type="entry name" value="ABC TRANSPORTER ATP-BINDING PROTEIN ALBC-RELATED"/>
    <property type="match status" value="1"/>
</dbReference>
<dbReference type="AlphaFoldDB" id="A0A1X9YWH5"/>
<proteinExistence type="predicted"/>
<dbReference type="EMBL" id="CP021235">
    <property type="protein sequence ID" value="ARS37255.1"/>
    <property type="molecule type" value="Genomic_DNA"/>
</dbReference>
<dbReference type="InterPro" id="IPR027417">
    <property type="entry name" value="P-loop_NTPase"/>
</dbReference>
<name>A0A1X9YWH5_9BACT</name>
<sequence>MIKLSHISFRYKKRRQLFADLNLTLQPGFIYGLLGKNGAGKSSLLKHMVGLLYPDSGTCTVFGFDTSARKPAMLQDMYLVPEEFNLPAISLATFVKANAVFYSRFSYNQLQAYLAEFELSENDKLSTLSYGQKKKFLIAFGLATNARVLILDEPTNGLDIPSKSQFRKIMAAALDEEKIIIISTHQVRDLENLIDSIVVLEQGNIIFNQSIADISERLAFEHSLAGVPDEEVLYAEELQGRRAGIVKNIAGIDSRVDMELLFNGIVKNAPAINGAFANLKYEY</sequence>
<evidence type="ECO:0000259" key="4">
    <source>
        <dbReference type="PROSITE" id="PS50893"/>
    </source>
</evidence>